<sequence length="305" mass="34499">MQKHEFKIEDALLDLQRIDKVLPTLNEAWSRSQIQDWIKDGQVEVNGKKVKSNYKVKLNDQIVVTEVEAIEADIKPENLNLEIYYEDEDVAVVYKPKGMVVHPSAGHYSGTLVNGLMYQIKDLSGINGEIRPGIVHRIDKDTSGLLMVAKNDVAHRDLVEQLMAKTVTRKYTALVHGHIPHEFGTIDAPIGRNQNDRQSMDVVDNGKEAITHFNVIENFKNHTLVECQLETGRTHQIRVHMKYIGFPLVGDPKYGPKKTLNIGGQALHAGLIGFTHPRTGEYIERTAPLPEDFETLIEQIRKEEA</sequence>
<dbReference type="RefSeq" id="WP_229291890.1">
    <property type="nucleotide sequence ID" value="NZ_CP086654.1"/>
</dbReference>
<dbReference type="PANTHER" id="PTHR21600">
    <property type="entry name" value="MITOCHONDRIAL RNA PSEUDOURIDINE SYNTHASE"/>
    <property type="match status" value="1"/>
</dbReference>
<accession>A0ABY3PAQ8</accession>
<dbReference type="InterPro" id="IPR006224">
    <property type="entry name" value="PsdUridine_synth_RluA-like_CS"/>
</dbReference>
<dbReference type="InterPro" id="IPR050188">
    <property type="entry name" value="RluA_PseudoU_synthase"/>
</dbReference>
<gene>
    <name evidence="7" type="ORF">LN051_07310</name>
</gene>
<evidence type="ECO:0000313" key="7">
    <source>
        <dbReference type="EMBL" id="UEX89388.1"/>
    </source>
</evidence>
<comment type="similarity">
    <text evidence="2 5">Belongs to the pseudouridine synthase RluA family.</text>
</comment>
<reference evidence="7 8" key="1">
    <citation type="journal article" date="2022" name="Pathogens">
        <title>Staphylococcus ratti sp. nov. Isolated from a Lab Rat.</title>
        <authorList>
            <person name="Kovarovic V."/>
            <person name="Sedlacek I."/>
            <person name="Petras P."/>
            <person name="Kralova S."/>
            <person name="Maslanova I."/>
            <person name="Svec P."/>
            <person name="Neumann-Schaal M."/>
            <person name="Botka T."/>
            <person name="Gelbicova T."/>
            <person name="Stankova E."/>
            <person name="Doskar J."/>
            <person name="Pantucek R."/>
        </authorList>
    </citation>
    <scope>NUCLEOTIDE SEQUENCE [LARGE SCALE GENOMIC DNA]</scope>
    <source>
        <strain evidence="7 8">CCM 9025</strain>
    </source>
</reference>
<dbReference type="Pfam" id="PF00849">
    <property type="entry name" value="PseudoU_synth_2"/>
    <property type="match status" value="1"/>
</dbReference>
<organism evidence="7 8">
    <name type="scientific">Staphylococcus ratti</name>
    <dbReference type="NCBI Taxonomy" id="2892440"/>
    <lineage>
        <taxon>Bacteria</taxon>
        <taxon>Bacillati</taxon>
        <taxon>Bacillota</taxon>
        <taxon>Bacilli</taxon>
        <taxon>Bacillales</taxon>
        <taxon>Staphylococcaceae</taxon>
        <taxon>Staphylococcus</taxon>
    </lineage>
</organism>
<dbReference type="SUPFAM" id="SSF55174">
    <property type="entry name" value="Alpha-L RNA-binding motif"/>
    <property type="match status" value="1"/>
</dbReference>
<feature type="domain" description="RNA-binding S4" evidence="6">
    <location>
        <begin position="16"/>
        <end position="80"/>
    </location>
</feature>
<evidence type="ECO:0000256" key="5">
    <source>
        <dbReference type="RuleBase" id="RU362028"/>
    </source>
</evidence>
<keyword evidence="8" id="KW-1185">Reference proteome</keyword>
<comment type="function">
    <text evidence="5">Responsible for synthesis of pseudouridine from uracil.</text>
</comment>
<evidence type="ECO:0000256" key="1">
    <source>
        <dbReference type="ARBA" id="ARBA00000073"/>
    </source>
</evidence>
<dbReference type="Gene3D" id="3.10.290.10">
    <property type="entry name" value="RNA-binding S4 domain"/>
    <property type="match status" value="1"/>
</dbReference>
<dbReference type="Pfam" id="PF01479">
    <property type="entry name" value="S4"/>
    <property type="match status" value="1"/>
</dbReference>
<keyword evidence="3 5" id="KW-0413">Isomerase</keyword>
<dbReference type="PANTHER" id="PTHR21600:SF44">
    <property type="entry name" value="RIBOSOMAL LARGE SUBUNIT PSEUDOURIDINE SYNTHASE D"/>
    <property type="match status" value="1"/>
</dbReference>
<keyword evidence="4" id="KW-0694">RNA-binding</keyword>
<dbReference type="InterPro" id="IPR036986">
    <property type="entry name" value="S4_RNA-bd_sf"/>
</dbReference>
<evidence type="ECO:0000313" key="8">
    <source>
        <dbReference type="Proteomes" id="UP001197626"/>
    </source>
</evidence>
<dbReference type="EMBL" id="CP086654">
    <property type="protein sequence ID" value="UEX89388.1"/>
    <property type="molecule type" value="Genomic_DNA"/>
</dbReference>
<dbReference type="Gene3D" id="3.30.2350.10">
    <property type="entry name" value="Pseudouridine synthase"/>
    <property type="match status" value="1"/>
</dbReference>
<proteinExistence type="inferred from homology"/>
<dbReference type="NCBIfam" id="TIGR00005">
    <property type="entry name" value="rluA_subfam"/>
    <property type="match status" value="1"/>
</dbReference>
<dbReference type="EC" id="5.4.99.-" evidence="5"/>
<evidence type="ECO:0000256" key="2">
    <source>
        <dbReference type="ARBA" id="ARBA00010876"/>
    </source>
</evidence>
<dbReference type="CDD" id="cd02869">
    <property type="entry name" value="PseudoU_synth_RluA_like"/>
    <property type="match status" value="1"/>
</dbReference>
<name>A0ABY3PAQ8_9STAP</name>
<evidence type="ECO:0000256" key="4">
    <source>
        <dbReference type="PROSITE-ProRule" id="PRU00182"/>
    </source>
</evidence>
<dbReference type="PROSITE" id="PS50889">
    <property type="entry name" value="S4"/>
    <property type="match status" value="1"/>
</dbReference>
<dbReference type="SUPFAM" id="SSF55120">
    <property type="entry name" value="Pseudouridine synthase"/>
    <property type="match status" value="1"/>
</dbReference>
<comment type="catalytic activity">
    <reaction evidence="1 5">
        <text>a uridine in RNA = a pseudouridine in RNA</text>
        <dbReference type="Rhea" id="RHEA:48348"/>
        <dbReference type="Rhea" id="RHEA-COMP:12068"/>
        <dbReference type="Rhea" id="RHEA-COMP:12069"/>
        <dbReference type="ChEBI" id="CHEBI:65314"/>
        <dbReference type="ChEBI" id="CHEBI:65315"/>
    </reaction>
</comment>
<dbReference type="SMART" id="SM00363">
    <property type="entry name" value="S4"/>
    <property type="match status" value="1"/>
</dbReference>
<protein>
    <recommendedName>
        <fullName evidence="5">Pseudouridine synthase</fullName>
        <ecNumber evidence="5">5.4.99.-</ecNumber>
    </recommendedName>
</protein>
<dbReference type="InterPro" id="IPR006225">
    <property type="entry name" value="PsdUridine_synth_RluC/D"/>
</dbReference>
<dbReference type="InterPro" id="IPR002942">
    <property type="entry name" value="S4_RNA-bd"/>
</dbReference>
<dbReference type="InterPro" id="IPR020103">
    <property type="entry name" value="PsdUridine_synth_cat_dom_sf"/>
</dbReference>
<dbReference type="InterPro" id="IPR006145">
    <property type="entry name" value="PsdUridine_synth_RsuA/RluA"/>
</dbReference>
<evidence type="ECO:0000256" key="3">
    <source>
        <dbReference type="ARBA" id="ARBA00023235"/>
    </source>
</evidence>
<dbReference type="CDD" id="cd00165">
    <property type="entry name" value="S4"/>
    <property type="match status" value="1"/>
</dbReference>
<dbReference type="Proteomes" id="UP001197626">
    <property type="component" value="Chromosome"/>
</dbReference>
<dbReference type="PROSITE" id="PS01129">
    <property type="entry name" value="PSI_RLU"/>
    <property type="match status" value="1"/>
</dbReference>
<evidence type="ECO:0000259" key="6">
    <source>
        <dbReference type="SMART" id="SM00363"/>
    </source>
</evidence>